<dbReference type="InterPro" id="IPR036651">
    <property type="entry name" value="Gln_synt_N_sf"/>
</dbReference>
<keyword evidence="4" id="KW-0547">Nucleotide-binding</keyword>
<dbReference type="STRING" id="31234.E3MK11"/>
<dbReference type="OrthoDB" id="1740265at2759"/>
<dbReference type="Gene3D" id="3.10.20.70">
    <property type="entry name" value="Glutamine synthetase, N-terminal domain"/>
    <property type="match status" value="1"/>
</dbReference>
<dbReference type="Proteomes" id="UP000008281">
    <property type="component" value="Unassembled WGS sequence"/>
</dbReference>
<dbReference type="SUPFAM" id="SSF55931">
    <property type="entry name" value="Glutamine synthetase/guanido kinase"/>
    <property type="match status" value="1"/>
</dbReference>
<dbReference type="InterPro" id="IPR017853">
    <property type="entry name" value="GH"/>
</dbReference>
<evidence type="ECO:0000256" key="3">
    <source>
        <dbReference type="ARBA" id="ARBA00022598"/>
    </source>
</evidence>
<evidence type="ECO:0000256" key="5">
    <source>
        <dbReference type="ARBA" id="ARBA00022840"/>
    </source>
</evidence>
<dbReference type="GO" id="GO:0005737">
    <property type="term" value="C:cytoplasm"/>
    <property type="evidence" value="ECO:0007669"/>
    <property type="project" value="TreeGrafter"/>
</dbReference>
<dbReference type="AlphaFoldDB" id="E3MK11"/>
<dbReference type="SUPFAM" id="SSF51445">
    <property type="entry name" value="(Trans)glycosidases"/>
    <property type="match status" value="1"/>
</dbReference>
<evidence type="ECO:0000256" key="4">
    <source>
        <dbReference type="ARBA" id="ARBA00022741"/>
    </source>
</evidence>
<sequence length="445" mass="50323">MSHLNYETRLPLGQATIDHFMGLPAHPSKCQATYVWIDGTGEQLRAKTRTFDVKPKYVSEYPVWNYDGSSTGQAEGDNSDRYLRPVAVFPDPFSGGHNVLVMCDTLDNEMKPTVTNHRQACAAIMKHVADQHPWFGMEQEYLIVDRDEHPLGWPNVLFSSLKDIEELHTKAVETGILHYVIDNSFANLDEKKCEPSVAKCVHDALNAAYQRHEVDKYSPHWQFSNSESSRLASRFETPTAHLLSFLQLTLPGAVSVYYGQEYGLKNAMSKDGELKQMGVMQWYPTGKDHHGFSKESDAPIFFPETDDKLGMDNYNSQFDISDSPLKIYRKLAKLRQRDEALIVGETVRDELINDDVILFSRYIKAENNTATGSAFIVALNFGEKEQKIDFNVAPASKLIPTNKDLAKTEISVVTANVTDYKVREQHNFVESQLVLPPKQAVLLKL</sequence>
<evidence type="ECO:0000256" key="1">
    <source>
        <dbReference type="ARBA" id="ARBA00009897"/>
    </source>
</evidence>
<dbReference type="GO" id="GO:0005975">
    <property type="term" value="P:carbohydrate metabolic process"/>
    <property type="evidence" value="ECO:0007669"/>
    <property type="project" value="InterPro"/>
</dbReference>
<protein>
    <recommendedName>
        <fullName evidence="2">glutamine synthetase</fullName>
        <ecNumber evidence="2">6.3.1.2</ecNumber>
    </recommendedName>
</protein>
<name>E3MK11_CAERE</name>
<dbReference type="HOGENOM" id="CLU_615751_0_0_1"/>
<dbReference type="FunFam" id="3.10.20.70:FF:000004">
    <property type="entry name" value="Glutamine synthetase"/>
    <property type="match status" value="1"/>
</dbReference>
<dbReference type="GO" id="GO:0005524">
    <property type="term" value="F:ATP binding"/>
    <property type="evidence" value="ECO:0007669"/>
    <property type="project" value="UniProtKB-KW"/>
</dbReference>
<dbReference type="InterPro" id="IPR014746">
    <property type="entry name" value="Gln_synth/guanido_kin_cat_dom"/>
</dbReference>
<dbReference type="Pfam" id="PF03951">
    <property type="entry name" value="Gln-synt_N"/>
    <property type="match status" value="1"/>
</dbReference>
<keyword evidence="5" id="KW-0067">ATP-binding</keyword>
<accession>E3MK11</accession>
<feature type="domain" description="GS beta-grasp" evidence="7">
    <location>
        <begin position="30"/>
        <end position="110"/>
    </location>
</feature>
<keyword evidence="9" id="KW-1185">Reference proteome</keyword>
<dbReference type="SUPFAM" id="SSF54368">
    <property type="entry name" value="Glutamine synthetase, N-terminal domain"/>
    <property type="match status" value="1"/>
</dbReference>
<dbReference type="Gene3D" id="3.20.20.80">
    <property type="entry name" value="Glycosidases"/>
    <property type="match status" value="1"/>
</dbReference>
<comment type="similarity">
    <text evidence="1 6">Belongs to the glutamine synthetase family.</text>
</comment>
<reference evidence="8" key="1">
    <citation type="submission" date="2007-07" db="EMBL/GenBank/DDBJ databases">
        <title>PCAP assembly of the Caenorhabditis remanei genome.</title>
        <authorList>
            <consortium name="The Caenorhabditis remanei Sequencing Consortium"/>
            <person name="Wilson R.K."/>
        </authorList>
    </citation>
    <scope>NUCLEOTIDE SEQUENCE [LARGE SCALE GENOMIC DNA]</scope>
    <source>
        <strain evidence="8">PB4641</strain>
    </source>
</reference>
<dbReference type="GO" id="GO:0006542">
    <property type="term" value="P:glutamine biosynthetic process"/>
    <property type="evidence" value="ECO:0007669"/>
    <property type="project" value="InterPro"/>
</dbReference>
<evidence type="ECO:0000256" key="6">
    <source>
        <dbReference type="PROSITE-ProRule" id="PRU01330"/>
    </source>
</evidence>
<dbReference type="EMBL" id="DS268451">
    <property type="protein sequence ID" value="EFP03861.1"/>
    <property type="molecule type" value="Genomic_DNA"/>
</dbReference>
<dbReference type="eggNOG" id="KOG0471">
    <property type="taxonomic scope" value="Eukaryota"/>
</dbReference>
<organism evidence="9">
    <name type="scientific">Caenorhabditis remanei</name>
    <name type="common">Caenorhabditis vulgaris</name>
    <dbReference type="NCBI Taxonomy" id="31234"/>
    <lineage>
        <taxon>Eukaryota</taxon>
        <taxon>Metazoa</taxon>
        <taxon>Ecdysozoa</taxon>
        <taxon>Nematoda</taxon>
        <taxon>Chromadorea</taxon>
        <taxon>Rhabditida</taxon>
        <taxon>Rhabditina</taxon>
        <taxon>Rhabditomorpha</taxon>
        <taxon>Rhabditoidea</taxon>
        <taxon>Rhabditidae</taxon>
        <taxon>Peloderinae</taxon>
        <taxon>Caenorhabditis</taxon>
    </lineage>
</organism>
<dbReference type="InterPro" id="IPR006047">
    <property type="entry name" value="GH13_cat_dom"/>
</dbReference>
<dbReference type="Pfam" id="PF00128">
    <property type="entry name" value="Alpha-amylase"/>
    <property type="match status" value="1"/>
</dbReference>
<dbReference type="InterPro" id="IPR027302">
    <property type="entry name" value="Gln_synth_N_conserv_site"/>
</dbReference>
<evidence type="ECO:0000259" key="7">
    <source>
        <dbReference type="PROSITE" id="PS51986"/>
    </source>
</evidence>
<dbReference type="eggNOG" id="KOG0683">
    <property type="taxonomic scope" value="Eukaryota"/>
</dbReference>
<gene>
    <name evidence="8" type="ORF">CRE_28785</name>
</gene>
<dbReference type="InterPro" id="IPR008147">
    <property type="entry name" value="Gln_synt_N"/>
</dbReference>
<dbReference type="PANTHER" id="PTHR20852:SF39">
    <property type="entry name" value="GLUTAMINE SYNTHETASE"/>
    <property type="match status" value="1"/>
</dbReference>
<evidence type="ECO:0000313" key="9">
    <source>
        <dbReference type="Proteomes" id="UP000008281"/>
    </source>
</evidence>
<dbReference type="PROSITE" id="PS51986">
    <property type="entry name" value="GS_BETA_GRASP"/>
    <property type="match status" value="1"/>
</dbReference>
<dbReference type="PANTHER" id="PTHR20852">
    <property type="entry name" value="GLUTAMINE SYNTHETASE"/>
    <property type="match status" value="1"/>
</dbReference>
<evidence type="ECO:0000313" key="8">
    <source>
        <dbReference type="EMBL" id="EFP03861.1"/>
    </source>
</evidence>
<proteinExistence type="inferred from homology"/>
<keyword evidence="3" id="KW-0436">Ligase</keyword>
<dbReference type="GO" id="GO:0004356">
    <property type="term" value="F:glutamine synthetase activity"/>
    <property type="evidence" value="ECO:0007669"/>
    <property type="project" value="UniProtKB-EC"/>
</dbReference>
<dbReference type="PROSITE" id="PS00180">
    <property type="entry name" value="GLNA_1"/>
    <property type="match status" value="1"/>
</dbReference>
<evidence type="ECO:0000256" key="2">
    <source>
        <dbReference type="ARBA" id="ARBA00012937"/>
    </source>
</evidence>
<dbReference type="InterPro" id="IPR050292">
    <property type="entry name" value="Glutamine_Synthetase"/>
</dbReference>
<dbReference type="EC" id="6.3.1.2" evidence="2"/>
<dbReference type="InParanoid" id="E3MK11"/>